<organism evidence="1 2">
    <name type="scientific">Polaribacter atrinae</name>
    <dbReference type="NCBI Taxonomy" id="1333662"/>
    <lineage>
        <taxon>Bacteria</taxon>
        <taxon>Pseudomonadati</taxon>
        <taxon>Bacteroidota</taxon>
        <taxon>Flavobacteriia</taxon>
        <taxon>Flavobacteriales</taxon>
        <taxon>Flavobacteriaceae</taxon>
    </lineage>
</organism>
<accession>A0A176T1S7</accession>
<dbReference type="OrthoDB" id="823386at2"/>
<evidence type="ECO:0000313" key="1">
    <source>
        <dbReference type="EMBL" id="OAD41386.1"/>
    </source>
</evidence>
<evidence type="ECO:0008006" key="3">
    <source>
        <dbReference type="Google" id="ProtNLM"/>
    </source>
</evidence>
<name>A0A176T1S7_9FLAO</name>
<evidence type="ECO:0000313" key="2">
    <source>
        <dbReference type="Proteomes" id="UP000076923"/>
    </source>
</evidence>
<dbReference type="RefSeq" id="WP_068452228.1">
    <property type="nucleotide sequence ID" value="NZ_CANKUV010000035.1"/>
</dbReference>
<dbReference type="AlphaFoldDB" id="A0A176T1S7"/>
<sequence length="153" mass="17974">MKLIGIEFLIIGITTIALLYKEREKTLIVNDSFDLEYISIIYGVENESDLSIKPWNWTKEIFIPDNGLLYTSSDFKENLPKTDIRFKKKKILNDDSAGGFSEFPEMEFESNGKVYKFRTWKIQKEFCCSWSSKESDSLEIVIKKQFERKKASR</sequence>
<reference evidence="1 2" key="1">
    <citation type="submission" date="2016-02" db="EMBL/GenBank/DDBJ databases">
        <title>Draft genome sequence of Polaribacter atrinae KACC17473.</title>
        <authorList>
            <person name="Shin S.-K."/>
            <person name="Yi H."/>
        </authorList>
    </citation>
    <scope>NUCLEOTIDE SEQUENCE [LARGE SCALE GENOMIC DNA]</scope>
    <source>
        <strain evidence="1 2">KACC 17473</strain>
    </source>
</reference>
<protein>
    <recommendedName>
        <fullName evidence="3">DUF1850 domain-containing protein</fullName>
    </recommendedName>
</protein>
<proteinExistence type="predicted"/>
<dbReference type="EMBL" id="LVWE01000073">
    <property type="protein sequence ID" value="OAD41386.1"/>
    <property type="molecule type" value="Genomic_DNA"/>
</dbReference>
<gene>
    <name evidence="1" type="ORF">LPB303_15465</name>
</gene>
<dbReference type="Proteomes" id="UP000076923">
    <property type="component" value="Unassembled WGS sequence"/>
</dbReference>
<comment type="caution">
    <text evidence="1">The sequence shown here is derived from an EMBL/GenBank/DDBJ whole genome shotgun (WGS) entry which is preliminary data.</text>
</comment>
<keyword evidence="2" id="KW-1185">Reference proteome</keyword>